<protein>
    <submittedName>
        <fullName evidence="2">Uxt</fullName>
    </submittedName>
</protein>
<dbReference type="EMBL" id="GU589337">
    <property type="protein sequence ID" value="ADO29287.1"/>
    <property type="molecule type" value="mRNA"/>
</dbReference>
<dbReference type="InterPro" id="IPR009053">
    <property type="entry name" value="Prefoldin"/>
</dbReference>
<dbReference type="SUPFAM" id="SSF46579">
    <property type="entry name" value="Prefoldin"/>
    <property type="match status" value="1"/>
</dbReference>
<gene>
    <name evidence="2" type="primary">UXT</name>
</gene>
<dbReference type="PANTHER" id="PTHR13345">
    <property type="entry name" value="MEDIATOR OF RNA POLYMERASE II TRANSCRIPTION SUBUNIT 10"/>
    <property type="match status" value="1"/>
</dbReference>
<dbReference type="GO" id="GO:0016592">
    <property type="term" value="C:mediator complex"/>
    <property type="evidence" value="ECO:0007669"/>
    <property type="project" value="TreeGrafter"/>
</dbReference>
<name>E3TG51_ICTPU</name>
<organism evidence="2">
    <name type="scientific">Ictalurus punctatus</name>
    <name type="common">Channel catfish</name>
    <name type="synonym">Silurus punctatus</name>
    <dbReference type="NCBI Taxonomy" id="7998"/>
    <lineage>
        <taxon>Eukaryota</taxon>
        <taxon>Metazoa</taxon>
        <taxon>Chordata</taxon>
        <taxon>Craniata</taxon>
        <taxon>Vertebrata</taxon>
        <taxon>Euteleostomi</taxon>
        <taxon>Actinopterygii</taxon>
        <taxon>Neopterygii</taxon>
        <taxon>Teleostei</taxon>
        <taxon>Ostariophysi</taxon>
        <taxon>Siluriformes</taxon>
        <taxon>Ictaluridae</taxon>
        <taxon>Ictalurus</taxon>
    </lineage>
</organism>
<reference evidence="2" key="1">
    <citation type="journal article" date="2010" name="PLoS ONE">
        <title>Identification and characterization of full-length cDNAs in channel catfish (Ictalurus punctatus) and blue catfish (Ictalurus furcatus).</title>
        <authorList>
            <person name="Chen F."/>
            <person name="Lee Y."/>
            <person name="Jiang Y."/>
            <person name="Wang S."/>
            <person name="Peatman E."/>
            <person name="Abernathy J."/>
            <person name="Liu H."/>
            <person name="Liu S."/>
            <person name="Kucuktas H."/>
            <person name="Ke C."/>
            <person name="Liu Z."/>
        </authorList>
    </citation>
    <scope>NUCLEOTIDE SEQUENCE</scope>
</reference>
<dbReference type="GO" id="GO:0003714">
    <property type="term" value="F:transcription corepressor activity"/>
    <property type="evidence" value="ECO:0007669"/>
    <property type="project" value="InterPro"/>
</dbReference>
<dbReference type="GeneID" id="100528711"/>
<dbReference type="GO" id="GO:0045944">
    <property type="term" value="P:positive regulation of transcription by RNA polymerase II"/>
    <property type="evidence" value="ECO:0007669"/>
    <property type="project" value="TreeGrafter"/>
</dbReference>
<dbReference type="Gene3D" id="1.10.287.370">
    <property type="match status" value="1"/>
</dbReference>
<dbReference type="RefSeq" id="NP_001187910.1">
    <property type="nucleotide sequence ID" value="NM_001200981.1"/>
</dbReference>
<evidence type="ECO:0000313" key="2">
    <source>
        <dbReference type="EMBL" id="ADO29287.1"/>
    </source>
</evidence>
<dbReference type="PRINTS" id="PR01502">
    <property type="entry name" value="UXTPROTEIN"/>
</dbReference>
<dbReference type="InterPro" id="IPR004127">
    <property type="entry name" value="Prefoldin_subunit_alpha"/>
</dbReference>
<accession>E3TG51</accession>
<sequence>MSSKSEQKIVKIEHFVNEKLKKDLKLTIDAGDAIYAEISEYLELQHLLEKFLEMGINGEDGMNTMVDMGCNFYVKARVPNFVKIYVDIGMGFHLEMTHDEALDYIKERTQLLNERAEVFRKKSFEIKAKIKVCLEGLREIQSLDVDERPEFRDVFS</sequence>
<comment type="similarity">
    <text evidence="1">Belongs to the UXT family.</text>
</comment>
<dbReference type="CTD" id="8409"/>
<dbReference type="CDD" id="cd23158">
    <property type="entry name" value="Prefoldin_UXT"/>
    <property type="match status" value="1"/>
</dbReference>
<dbReference type="AlphaFoldDB" id="E3TG51"/>
<dbReference type="InterPro" id="IPR003994">
    <property type="entry name" value="UXT"/>
</dbReference>
<dbReference type="Pfam" id="PF02996">
    <property type="entry name" value="Prefoldin"/>
    <property type="match status" value="1"/>
</dbReference>
<dbReference type="GO" id="GO:0000122">
    <property type="term" value="P:negative regulation of transcription by RNA polymerase II"/>
    <property type="evidence" value="ECO:0007669"/>
    <property type="project" value="InterPro"/>
</dbReference>
<proteinExistence type="evidence at transcript level"/>
<evidence type="ECO:0000256" key="1">
    <source>
        <dbReference type="ARBA" id="ARBA00007666"/>
    </source>
</evidence>
<dbReference type="PANTHER" id="PTHR13345:SF9">
    <property type="entry name" value="PROTEIN UXT"/>
    <property type="match status" value="1"/>
</dbReference>